<feature type="compositionally biased region" description="Low complexity" evidence="1">
    <location>
        <begin position="24"/>
        <end position="38"/>
    </location>
</feature>
<dbReference type="EMBL" id="BRXZ01008066">
    <property type="protein sequence ID" value="GMI20712.1"/>
    <property type="molecule type" value="Genomic_DNA"/>
</dbReference>
<proteinExistence type="predicted"/>
<gene>
    <name evidence="2" type="ORF">TrRE_jg4603</name>
</gene>
<feature type="region of interest" description="Disordered" evidence="1">
    <location>
        <begin position="17"/>
        <end position="38"/>
    </location>
</feature>
<dbReference type="Proteomes" id="UP001165082">
    <property type="component" value="Unassembled WGS sequence"/>
</dbReference>
<dbReference type="AlphaFoldDB" id="A0A9W7FUK7"/>
<evidence type="ECO:0000313" key="3">
    <source>
        <dbReference type="Proteomes" id="UP001165082"/>
    </source>
</evidence>
<comment type="caution">
    <text evidence="2">The sequence shown here is derived from an EMBL/GenBank/DDBJ whole genome shotgun (WGS) entry which is preliminary data.</text>
</comment>
<reference evidence="2" key="1">
    <citation type="submission" date="2022-07" db="EMBL/GenBank/DDBJ databases">
        <title>Genome analysis of Parmales, a sister group of diatoms, reveals the evolutionary specialization of diatoms from phago-mixotrophs to photoautotrophs.</title>
        <authorList>
            <person name="Ban H."/>
            <person name="Sato S."/>
            <person name="Yoshikawa S."/>
            <person name="Kazumasa Y."/>
            <person name="Nakamura Y."/>
            <person name="Ichinomiya M."/>
            <person name="Saitoh K."/>
            <person name="Sato N."/>
            <person name="Blanc-Mathieu R."/>
            <person name="Endo H."/>
            <person name="Kuwata A."/>
            <person name="Ogata H."/>
        </authorList>
    </citation>
    <scope>NUCLEOTIDE SEQUENCE</scope>
</reference>
<evidence type="ECO:0000313" key="2">
    <source>
        <dbReference type="EMBL" id="GMI20712.1"/>
    </source>
</evidence>
<name>A0A9W7FUK7_9STRA</name>
<organism evidence="2 3">
    <name type="scientific">Triparma retinervis</name>
    <dbReference type="NCBI Taxonomy" id="2557542"/>
    <lineage>
        <taxon>Eukaryota</taxon>
        <taxon>Sar</taxon>
        <taxon>Stramenopiles</taxon>
        <taxon>Ochrophyta</taxon>
        <taxon>Bolidophyceae</taxon>
        <taxon>Parmales</taxon>
        <taxon>Triparmaceae</taxon>
        <taxon>Triparma</taxon>
    </lineage>
</organism>
<sequence length="124" mass="14259">MNEELDVLVHQTDEKCDEKCDGKSLPSHKSPTSTSTSTSSILKNILLHPLLPTPTSSTYPFQVMHFFKWLVHLNILLPLSYYLLHSFPSLDQNHQLHLSDLYSFQYHTILLDALSFYIIGRLSD</sequence>
<feature type="non-terminal residue" evidence="2">
    <location>
        <position position="1"/>
    </location>
</feature>
<protein>
    <submittedName>
        <fullName evidence="2">Uncharacterized protein</fullName>
    </submittedName>
</protein>
<keyword evidence="3" id="KW-1185">Reference proteome</keyword>
<accession>A0A9W7FUK7</accession>
<evidence type="ECO:0000256" key="1">
    <source>
        <dbReference type="SAM" id="MobiDB-lite"/>
    </source>
</evidence>